<dbReference type="Proteomes" id="UP001189429">
    <property type="component" value="Unassembled WGS sequence"/>
</dbReference>
<dbReference type="Gene3D" id="3.40.630.60">
    <property type="match status" value="1"/>
</dbReference>
<dbReference type="InterPro" id="IPR038581">
    <property type="entry name" value="ODC_AZ_sf"/>
</dbReference>
<sequence>MRRRAPKWASGAERIFYAKFGASRGEADGDGAGDTERATKGAITTLLDVAEGCRARKITIGLGPEDAGSAELVCSLLYLGFQVVPSRKSPLVDTALLLDFDIGWPSLPGAPFSSENDYTCTATSECSTSAEEDGLADNLTDSS</sequence>
<protein>
    <submittedName>
        <fullName evidence="2">Uncharacterized protein</fullName>
    </submittedName>
</protein>
<comment type="caution">
    <text evidence="2">The sequence shown here is derived from an EMBL/GenBank/DDBJ whole genome shotgun (WGS) entry which is preliminary data.</text>
</comment>
<feature type="region of interest" description="Disordered" evidence="1">
    <location>
        <begin position="123"/>
        <end position="143"/>
    </location>
</feature>
<dbReference type="EMBL" id="CAUYUJ010014205">
    <property type="protein sequence ID" value="CAK0838169.1"/>
    <property type="molecule type" value="Genomic_DNA"/>
</dbReference>
<keyword evidence="3" id="KW-1185">Reference proteome</keyword>
<evidence type="ECO:0000313" key="3">
    <source>
        <dbReference type="Proteomes" id="UP001189429"/>
    </source>
</evidence>
<organism evidence="2 3">
    <name type="scientific">Prorocentrum cordatum</name>
    <dbReference type="NCBI Taxonomy" id="2364126"/>
    <lineage>
        <taxon>Eukaryota</taxon>
        <taxon>Sar</taxon>
        <taxon>Alveolata</taxon>
        <taxon>Dinophyceae</taxon>
        <taxon>Prorocentrales</taxon>
        <taxon>Prorocentraceae</taxon>
        <taxon>Prorocentrum</taxon>
    </lineage>
</organism>
<gene>
    <name evidence="2" type="ORF">PCOR1329_LOCUS34190</name>
</gene>
<proteinExistence type="predicted"/>
<evidence type="ECO:0000256" key="1">
    <source>
        <dbReference type="SAM" id="MobiDB-lite"/>
    </source>
</evidence>
<reference evidence="2" key="1">
    <citation type="submission" date="2023-10" db="EMBL/GenBank/DDBJ databases">
        <authorList>
            <person name="Chen Y."/>
            <person name="Shah S."/>
            <person name="Dougan E. K."/>
            <person name="Thang M."/>
            <person name="Chan C."/>
        </authorList>
    </citation>
    <scope>NUCLEOTIDE SEQUENCE [LARGE SCALE GENOMIC DNA]</scope>
</reference>
<name>A0ABN9SZV2_9DINO</name>
<accession>A0ABN9SZV2</accession>
<evidence type="ECO:0000313" key="2">
    <source>
        <dbReference type="EMBL" id="CAK0838169.1"/>
    </source>
</evidence>